<evidence type="ECO:0000313" key="3">
    <source>
        <dbReference type="Proteomes" id="UP000542813"/>
    </source>
</evidence>
<evidence type="ECO:0000313" key="2">
    <source>
        <dbReference type="EMBL" id="MBB5785808.1"/>
    </source>
</evidence>
<reference evidence="2 3" key="1">
    <citation type="submission" date="2020-08" db="EMBL/GenBank/DDBJ databases">
        <title>Sequencing the genomes of 1000 actinobacteria strains.</title>
        <authorList>
            <person name="Klenk H.-P."/>
        </authorList>
    </citation>
    <scope>NUCLEOTIDE SEQUENCE [LARGE SCALE GENOMIC DNA]</scope>
    <source>
        <strain evidence="2 3">DSM 102122</strain>
    </source>
</reference>
<keyword evidence="3" id="KW-1185">Reference proteome</keyword>
<feature type="transmembrane region" description="Helical" evidence="1">
    <location>
        <begin position="44"/>
        <end position="66"/>
    </location>
</feature>
<accession>A0A7W9GL17</accession>
<dbReference type="EMBL" id="JACHMM010000001">
    <property type="protein sequence ID" value="MBB5785808.1"/>
    <property type="molecule type" value="Genomic_DNA"/>
</dbReference>
<protein>
    <submittedName>
        <fullName evidence="2">Uncharacterized protein</fullName>
    </submittedName>
</protein>
<dbReference type="AlphaFoldDB" id="A0A7W9GL17"/>
<name>A0A7W9GL17_9ACTN</name>
<keyword evidence="1" id="KW-0812">Transmembrane</keyword>
<organism evidence="2 3">
    <name type="scientific">Jiangella mangrovi</name>
    <dbReference type="NCBI Taxonomy" id="1524084"/>
    <lineage>
        <taxon>Bacteria</taxon>
        <taxon>Bacillati</taxon>
        <taxon>Actinomycetota</taxon>
        <taxon>Actinomycetes</taxon>
        <taxon>Jiangellales</taxon>
        <taxon>Jiangellaceae</taxon>
        <taxon>Jiangella</taxon>
    </lineage>
</organism>
<sequence>MTFEDQIELEMRAEALQIDPPVAGLVAGGLARGQELRRRHRARIAVGGAALVVVAGAGTVLAVPLLSGDDGGSGHDSPVAGSPAVPVQADPTREIDPDAVLDAVVALLPPGEITEANASSLESNSAWVDFVWDDGSGASWVSGSVSMETEPDPGCPVILNGGTCEVEALGDGTTLRLEAGPYYPQPDREPDRLQAHATAVSPDGLTVYLAVMNTPTEKQSEPTRAEPPFSTDQLAGVVTDGVWAELTAGVEPPAPPEDPGPQETSEAAQVLADELGAGWTPGLGETAEAGPAVTSLLPSGIVVTANLMEFGPELSMAEHCVAMEEKGRITQPCTTTTGLDGQTVHLQRASNALDGPYAVRGYGTDLMVMTGTDDRWIRVTLSVSDTEDTTAERRERIEAWLEDQVDAVVRAAKAGLTVEVG</sequence>
<dbReference type="RefSeq" id="WP_184818817.1">
    <property type="nucleotide sequence ID" value="NZ_JACHMM010000001.1"/>
</dbReference>
<keyword evidence="1" id="KW-0472">Membrane</keyword>
<proteinExistence type="predicted"/>
<keyword evidence="1" id="KW-1133">Transmembrane helix</keyword>
<gene>
    <name evidence="2" type="ORF">HD601_000383</name>
</gene>
<comment type="caution">
    <text evidence="2">The sequence shown here is derived from an EMBL/GenBank/DDBJ whole genome shotgun (WGS) entry which is preliminary data.</text>
</comment>
<evidence type="ECO:0000256" key="1">
    <source>
        <dbReference type="SAM" id="Phobius"/>
    </source>
</evidence>
<dbReference type="Proteomes" id="UP000542813">
    <property type="component" value="Unassembled WGS sequence"/>
</dbReference>